<dbReference type="EMBL" id="UZAH01030269">
    <property type="protein sequence ID" value="VDP09922.1"/>
    <property type="molecule type" value="Genomic_DNA"/>
</dbReference>
<dbReference type="Proteomes" id="UP000050761">
    <property type="component" value="Unassembled WGS sequence"/>
</dbReference>
<accession>A0A183G7M2</accession>
<dbReference type="AlphaFoldDB" id="A0A183G7M2"/>
<evidence type="ECO:0000313" key="2">
    <source>
        <dbReference type="Proteomes" id="UP000050761"/>
    </source>
</evidence>
<keyword evidence="2" id="KW-1185">Reference proteome</keyword>
<organism evidence="2 3">
    <name type="scientific">Heligmosomoides polygyrus</name>
    <name type="common">Parasitic roundworm</name>
    <dbReference type="NCBI Taxonomy" id="6339"/>
    <lineage>
        <taxon>Eukaryota</taxon>
        <taxon>Metazoa</taxon>
        <taxon>Ecdysozoa</taxon>
        <taxon>Nematoda</taxon>
        <taxon>Chromadorea</taxon>
        <taxon>Rhabditida</taxon>
        <taxon>Rhabditina</taxon>
        <taxon>Rhabditomorpha</taxon>
        <taxon>Strongyloidea</taxon>
        <taxon>Heligmosomidae</taxon>
        <taxon>Heligmosomoides</taxon>
    </lineage>
</organism>
<evidence type="ECO:0000313" key="1">
    <source>
        <dbReference type="EMBL" id="VDP09922.1"/>
    </source>
</evidence>
<evidence type="ECO:0000313" key="3">
    <source>
        <dbReference type="WBParaSite" id="HPBE_0001779901-mRNA-1"/>
    </source>
</evidence>
<protein>
    <submittedName>
        <fullName evidence="3">TRAF-type domain-containing protein</fullName>
    </submittedName>
</protein>
<proteinExistence type="predicted"/>
<dbReference type="WBParaSite" id="HPBE_0001779901-mRNA-1">
    <property type="protein sequence ID" value="HPBE_0001779901-mRNA-1"/>
    <property type="gene ID" value="HPBE_0001779901"/>
</dbReference>
<name>A0A183G7M2_HELPZ</name>
<sequence length="158" mass="18550">MELLKTIEKKSDHICLKLVDFISVIVNRLDKIDKSLKRLSSIPDALQELSMVKPAIFALIERTRPKQACIFCTLEDSLDSHTSGRCPQFSGTYARMLQVSKMGLCRQRLMPAYEEECMVRCSVCRQPHNTLLCQERMRPIRKINFDHHHFVSYYYYLF</sequence>
<accession>A0A3P8A913</accession>
<gene>
    <name evidence="1" type="ORF">HPBE_LOCUS17798</name>
</gene>
<reference evidence="1 2" key="1">
    <citation type="submission" date="2018-11" db="EMBL/GenBank/DDBJ databases">
        <authorList>
            <consortium name="Pathogen Informatics"/>
        </authorList>
    </citation>
    <scope>NUCLEOTIDE SEQUENCE [LARGE SCALE GENOMIC DNA]</scope>
</reference>
<reference evidence="3" key="2">
    <citation type="submission" date="2019-09" db="UniProtKB">
        <authorList>
            <consortium name="WormBaseParasite"/>
        </authorList>
    </citation>
    <scope>IDENTIFICATION</scope>
</reference>